<comment type="caution">
    <text evidence="1">The sequence shown here is derived from an EMBL/GenBank/DDBJ whole genome shotgun (WGS) entry which is preliminary data.</text>
</comment>
<dbReference type="AlphaFoldDB" id="X1HVI5"/>
<name>X1HVI5_9ZZZZ</name>
<organism evidence="1">
    <name type="scientific">marine sediment metagenome</name>
    <dbReference type="NCBI Taxonomy" id="412755"/>
    <lineage>
        <taxon>unclassified sequences</taxon>
        <taxon>metagenomes</taxon>
        <taxon>ecological metagenomes</taxon>
    </lineage>
</organism>
<proteinExistence type="predicted"/>
<gene>
    <name evidence="1" type="ORF">S03H2_27380</name>
</gene>
<evidence type="ECO:0000313" key="1">
    <source>
        <dbReference type="EMBL" id="GAH61080.1"/>
    </source>
</evidence>
<reference evidence="1" key="1">
    <citation type="journal article" date="2014" name="Front. Microbiol.">
        <title>High frequency of phylogenetically diverse reductive dehalogenase-homologous genes in deep subseafloor sedimentary metagenomes.</title>
        <authorList>
            <person name="Kawai M."/>
            <person name="Futagami T."/>
            <person name="Toyoda A."/>
            <person name="Takaki Y."/>
            <person name="Nishi S."/>
            <person name="Hori S."/>
            <person name="Arai W."/>
            <person name="Tsubouchi T."/>
            <person name="Morono Y."/>
            <person name="Uchiyama I."/>
            <person name="Ito T."/>
            <person name="Fujiyama A."/>
            <person name="Inagaki F."/>
            <person name="Takami H."/>
        </authorList>
    </citation>
    <scope>NUCLEOTIDE SEQUENCE</scope>
    <source>
        <strain evidence="1">Expedition CK06-06</strain>
    </source>
</reference>
<feature type="non-terminal residue" evidence="1">
    <location>
        <position position="1"/>
    </location>
</feature>
<accession>X1HVI5</accession>
<dbReference type="EMBL" id="BARU01016477">
    <property type="protein sequence ID" value="GAH61080.1"/>
    <property type="molecule type" value="Genomic_DNA"/>
</dbReference>
<protein>
    <submittedName>
        <fullName evidence="1">Uncharacterized protein</fullName>
    </submittedName>
</protein>
<sequence length="33" mass="4108">LRKEGIKIHKIKRYKFIRKGFMDFTLVEKQSIR</sequence>